<feature type="transmembrane region" description="Helical" evidence="11">
    <location>
        <begin position="14"/>
        <end position="30"/>
    </location>
</feature>
<dbReference type="InterPro" id="IPR057247">
    <property type="entry name" value="CARBOXYPEPT_ZN_2"/>
</dbReference>
<dbReference type="AlphaFoldDB" id="A0A0F7VKG6"/>
<feature type="domain" description="Peptidase M14" evidence="12">
    <location>
        <begin position="44"/>
        <end position="336"/>
    </location>
</feature>
<accession>A0A0F7VKG6</accession>
<feature type="active site" description="Proton donor/acceptor" evidence="9">
    <location>
        <position position="306"/>
    </location>
</feature>
<evidence type="ECO:0000259" key="12">
    <source>
        <dbReference type="PROSITE" id="PS52035"/>
    </source>
</evidence>
<keyword evidence="3" id="KW-0121">Carboxypeptidase</keyword>
<dbReference type="EMBL" id="LN830683">
    <property type="protein sequence ID" value="CFW94192.1"/>
    <property type="molecule type" value="mRNA"/>
</dbReference>
<dbReference type="Gene3D" id="3.40.630.10">
    <property type="entry name" value="Zn peptidases"/>
    <property type="match status" value="1"/>
</dbReference>
<evidence type="ECO:0000256" key="7">
    <source>
        <dbReference type="ARBA" id="ARBA00022833"/>
    </source>
</evidence>
<dbReference type="PANTHER" id="PTHR11532:SF84">
    <property type="entry name" value="CARBOXYPEPTIDASE M"/>
    <property type="match status" value="1"/>
</dbReference>
<reference evidence="13" key="1">
    <citation type="submission" date="2015-03" db="EMBL/GenBank/DDBJ databases">
        <title>Different light-mediated pathways in the principle and secondary eyes of a spider and the eyes of an onychophoran.</title>
        <authorList>
            <person name="Samadi L."/>
            <person name="Schmid A."/>
            <person name="Eriksson B.J."/>
        </authorList>
    </citation>
    <scope>NUCLEOTIDE SEQUENCE</scope>
    <source>
        <strain evidence="13">Cs3</strain>
    </source>
</reference>
<proteinExistence type="evidence at transcript level"/>
<sequence length="540" mass="60807">MAKAKHAGGDMKPAVWYLSAFVVVIFYLYLSAVQYVRGLQVDFGYHNYEQMTKLLHEISREHPDFALLYTIGKSVQGRELWVMVVSRYPNEEPVLKPNVKYVANMHGNEAIGRELMLHLITYLINNYYTDNYVRWLIDTTRIHIMPTMNPDGFETAIEGQCSGGQGRYNARGFDLNRNFPDFFKTNNKQQQPETKAVRDWLDNTQFVLSGNLHGGALVASYPYDNEANNMFSTFSSPSLTPDDDVFRHLASVYSFNHENMHLGIPCRDGTPGFPNGTTNGAAWYPLTGGMQDYNYVWGGTMEVTFEISCCKFPQRTDLPRYWQENRKGLLHFLGEVHKGVKGIVKDSSNNPVPKAALKIRGRDMTFYSTKRGEYWRILLPGSYIIEARAEGYKPSEVEFIVTSQEVTVQNITMYPTRVVSDQSQASSEGPWEKLLDNGQDLTATAGPVVNGESSTYLTQLSTNDKFGESFEQPPQETDDVDNEYSGLGISKDDDKNLTDLLIPPTADAVSDLGPLSQPVSLSCSLLSILSSFVLGRQFYI</sequence>
<dbReference type="FunFam" id="3.40.630.10:FF:000020">
    <property type="entry name" value="Carboxypeptidase D"/>
    <property type="match status" value="1"/>
</dbReference>
<comment type="similarity">
    <text evidence="2 9">Belongs to the peptidase M14 family.</text>
</comment>
<keyword evidence="7" id="KW-0862">Zinc</keyword>
<dbReference type="PANTHER" id="PTHR11532">
    <property type="entry name" value="PROTEASE M14 CARBOXYPEPTIDASE"/>
    <property type="match status" value="1"/>
</dbReference>
<dbReference type="InterPro" id="IPR050753">
    <property type="entry name" value="Peptidase_M14_domain"/>
</dbReference>
<gene>
    <name evidence="13" type="primary">Csa-PI kinase</name>
</gene>
<feature type="region of interest" description="Disordered" evidence="10">
    <location>
        <begin position="468"/>
        <end position="491"/>
    </location>
</feature>
<dbReference type="CDD" id="cd11308">
    <property type="entry name" value="Peptidase_M14NE-CP-C_like"/>
    <property type="match status" value="1"/>
</dbReference>
<comment type="cofactor">
    <cofactor evidence="1">
        <name>Zn(2+)</name>
        <dbReference type="ChEBI" id="CHEBI:29105"/>
    </cofactor>
</comment>
<dbReference type="GO" id="GO:0016485">
    <property type="term" value="P:protein processing"/>
    <property type="evidence" value="ECO:0007669"/>
    <property type="project" value="TreeGrafter"/>
</dbReference>
<dbReference type="InterPro" id="IPR008969">
    <property type="entry name" value="CarboxyPept-like_regulatory"/>
</dbReference>
<evidence type="ECO:0000256" key="6">
    <source>
        <dbReference type="ARBA" id="ARBA00022801"/>
    </source>
</evidence>
<dbReference type="SUPFAM" id="SSF49464">
    <property type="entry name" value="Carboxypeptidase regulatory domain-like"/>
    <property type="match status" value="1"/>
</dbReference>
<dbReference type="Pfam" id="PF13620">
    <property type="entry name" value="CarboxypepD_reg"/>
    <property type="match status" value="1"/>
</dbReference>
<evidence type="ECO:0000313" key="13">
    <source>
        <dbReference type="EMBL" id="CFW94192.1"/>
    </source>
</evidence>
<dbReference type="PROSITE" id="PS52035">
    <property type="entry name" value="PEPTIDASE_M14"/>
    <property type="match status" value="1"/>
</dbReference>
<evidence type="ECO:0000256" key="5">
    <source>
        <dbReference type="ARBA" id="ARBA00022723"/>
    </source>
</evidence>
<dbReference type="InterPro" id="IPR000834">
    <property type="entry name" value="Peptidase_M14"/>
</dbReference>
<dbReference type="PROSITE" id="PS00132">
    <property type="entry name" value="CARBOXYPEPT_ZN_1"/>
    <property type="match status" value="1"/>
</dbReference>
<evidence type="ECO:0000256" key="1">
    <source>
        <dbReference type="ARBA" id="ARBA00001947"/>
    </source>
</evidence>
<evidence type="ECO:0000256" key="9">
    <source>
        <dbReference type="PROSITE-ProRule" id="PRU01379"/>
    </source>
</evidence>
<dbReference type="InterPro" id="IPR057246">
    <property type="entry name" value="CARBOXYPEPT_ZN_1"/>
</dbReference>
<keyword evidence="11" id="KW-1133">Transmembrane helix</keyword>
<keyword evidence="4" id="KW-0645">Protease</keyword>
<dbReference type="GO" id="GO:0006518">
    <property type="term" value="P:peptide metabolic process"/>
    <property type="evidence" value="ECO:0007669"/>
    <property type="project" value="TreeGrafter"/>
</dbReference>
<keyword evidence="11" id="KW-0812">Transmembrane</keyword>
<keyword evidence="13" id="KW-0808">Transferase</keyword>
<keyword evidence="11" id="KW-0472">Membrane</keyword>
<evidence type="ECO:0000256" key="10">
    <source>
        <dbReference type="SAM" id="MobiDB-lite"/>
    </source>
</evidence>
<evidence type="ECO:0000256" key="2">
    <source>
        <dbReference type="ARBA" id="ARBA00005988"/>
    </source>
</evidence>
<name>A0A0F7VKG6_CUPSA</name>
<keyword evidence="13" id="KW-0418">Kinase</keyword>
<dbReference type="GO" id="GO:0005615">
    <property type="term" value="C:extracellular space"/>
    <property type="evidence" value="ECO:0007669"/>
    <property type="project" value="TreeGrafter"/>
</dbReference>
<evidence type="ECO:0000256" key="4">
    <source>
        <dbReference type="ARBA" id="ARBA00022670"/>
    </source>
</evidence>
<dbReference type="GO" id="GO:0004181">
    <property type="term" value="F:metallocarboxypeptidase activity"/>
    <property type="evidence" value="ECO:0007669"/>
    <property type="project" value="InterPro"/>
</dbReference>
<feature type="non-terminal residue" evidence="13">
    <location>
        <position position="1"/>
    </location>
</feature>
<dbReference type="CDD" id="cd03858">
    <property type="entry name" value="M14_CP_N-E_like"/>
    <property type="match status" value="1"/>
</dbReference>
<evidence type="ECO:0000256" key="8">
    <source>
        <dbReference type="ARBA" id="ARBA00023180"/>
    </source>
</evidence>
<evidence type="ECO:0000256" key="11">
    <source>
        <dbReference type="SAM" id="Phobius"/>
    </source>
</evidence>
<dbReference type="GO" id="GO:0016301">
    <property type="term" value="F:kinase activity"/>
    <property type="evidence" value="ECO:0007669"/>
    <property type="project" value="UniProtKB-KW"/>
</dbReference>
<dbReference type="Gene3D" id="2.60.40.1120">
    <property type="entry name" value="Carboxypeptidase-like, regulatory domain"/>
    <property type="match status" value="1"/>
</dbReference>
<evidence type="ECO:0000256" key="3">
    <source>
        <dbReference type="ARBA" id="ARBA00022645"/>
    </source>
</evidence>
<keyword evidence="6" id="KW-0378">Hydrolase</keyword>
<dbReference type="GO" id="GO:0008270">
    <property type="term" value="F:zinc ion binding"/>
    <property type="evidence" value="ECO:0007669"/>
    <property type="project" value="InterPro"/>
</dbReference>
<organism evidence="13">
    <name type="scientific">Cupiennius salei</name>
    <name type="common">American wandering spider</name>
    <dbReference type="NCBI Taxonomy" id="6928"/>
    <lineage>
        <taxon>Eukaryota</taxon>
        <taxon>Metazoa</taxon>
        <taxon>Ecdysozoa</taxon>
        <taxon>Arthropoda</taxon>
        <taxon>Chelicerata</taxon>
        <taxon>Arachnida</taxon>
        <taxon>Araneae</taxon>
        <taxon>Araneomorphae</taxon>
        <taxon>Entelegynae</taxon>
        <taxon>Lycosoidea</taxon>
        <taxon>Ctenidae</taxon>
        <taxon>Cupiennius</taxon>
    </lineage>
</organism>
<dbReference type="SMART" id="SM00631">
    <property type="entry name" value="Zn_pept"/>
    <property type="match status" value="1"/>
</dbReference>
<keyword evidence="5" id="KW-0479">Metal-binding</keyword>
<dbReference type="SUPFAM" id="SSF53187">
    <property type="entry name" value="Zn-dependent exopeptidases"/>
    <property type="match status" value="1"/>
</dbReference>
<dbReference type="Pfam" id="PF00246">
    <property type="entry name" value="Peptidase_M14"/>
    <property type="match status" value="1"/>
</dbReference>
<dbReference type="PROSITE" id="PS00133">
    <property type="entry name" value="CARBOXYPEPT_ZN_2"/>
    <property type="match status" value="1"/>
</dbReference>
<keyword evidence="8" id="KW-0325">Glycoprotein</keyword>
<protein>
    <submittedName>
        <fullName evidence="13">Csa-PI kinase</fullName>
    </submittedName>
</protein>
<dbReference type="PRINTS" id="PR00765">
    <property type="entry name" value="CRBOXYPTASEA"/>
</dbReference>